<dbReference type="Proteomes" id="UP001283361">
    <property type="component" value="Unassembled WGS sequence"/>
</dbReference>
<name>A0AAE0Y818_9GAST</name>
<dbReference type="EMBL" id="JAWDGP010006766">
    <property type="protein sequence ID" value="KAK3735785.1"/>
    <property type="molecule type" value="Genomic_DNA"/>
</dbReference>
<organism evidence="1 2">
    <name type="scientific">Elysia crispata</name>
    <name type="common">lettuce slug</name>
    <dbReference type="NCBI Taxonomy" id="231223"/>
    <lineage>
        <taxon>Eukaryota</taxon>
        <taxon>Metazoa</taxon>
        <taxon>Spiralia</taxon>
        <taxon>Lophotrochozoa</taxon>
        <taxon>Mollusca</taxon>
        <taxon>Gastropoda</taxon>
        <taxon>Heterobranchia</taxon>
        <taxon>Euthyneura</taxon>
        <taxon>Panpulmonata</taxon>
        <taxon>Sacoglossa</taxon>
        <taxon>Placobranchoidea</taxon>
        <taxon>Plakobranchidae</taxon>
        <taxon>Elysia</taxon>
    </lineage>
</organism>
<evidence type="ECO:0000313" key="2">
    <source>
        <dbReference type="Proteomes" id="UP001283361"/>
    </source>
</evidence>
<evidence type="ECO:0000313" key="1">
    <source>
        <dbReference type="EMBL" id="KAK3735785.1"/>
    </source>
</evidence>
<proteinExistence type="predicted"/>
<keyword evidence="2" id="KW-1185">Reference proteome</keyword>
<reference evidence="1" key="1">
    <citation type="journal article" date="2023" name="G3 (Bethesda)">
        <title>A reference genome for the long-term kleptoplast-retaining sea slug Elysia crispata morphotype clarki.</title>
        <authorList>
            <person name="Eastman K.E."/>
            <person name="Pendleton A.L."/>
            <person name="Shaikh M.A."/>
            <person name="Suttiyut T."/>
            <person name="Ogas R."/>
            <person name="Tomko P."/>
            <person name="Gavelis G."/>
            <person name="Widhalm J.R."/>
            <person name="Wisecaver J.H."/>
        </authorList>
    </citation>
    <scope>NUCLEOTIDE SEQUENCE</scope>
    <source>
        <strain evidence="1">ECLA1</strain>
    </source>
</reference>
<accession>A0AAE0Y818</accession>
<dbReference type="AlphaFoldDB" id="A0AAE0Y818"/>
<comment type="caution">
    <text evidence="1">The sequence shown here is derived from an EMBL/GenBank/DDBJ whole genome shotgun (WGS) entry which is preliminary data.</text>
</comment>
<sequence length="84" mass="9569">MDDWEDLGDTETEIDCQMDVRLLLIYSGFTYILAETQDSGGNSPSAFYLTFNPPEVIRDVTRNIQMACVFNTREKSQKVTNHDG</sequence>
<protein>
    <submittedName>
        <fullName evidence="1">Uncharacterized protein</fullName>
    </submittedName>
</protein>
<gene>
    <name evidence="1" type="ORF">RRG08_036833</name>
</gene>